<dbReference type="Proteomes" id="UP001197875">
    <property type="component" value="Unassembled WGS sequence"/>
</dbReference>
<dbReference type="EMBL" id="JAJEPR010000064">
    <property type="protein sequence ID" value="MCC2191515.1"/>
    <property type="molecule type" value="Genomic_DNA"/>
</dbReference>
<feature type="transmembrane region" description="Helical" evidence="1">
    <location>
        <begin position="95"/>
        <end position="112"/>
    </location>
</feature>
<evidence type="ECO:0000313" key="2">
    <source>
        <dbReference type="EMBL" id="MCC2191515.1"/>
    </source>
</evidence>
<accession>A0AAE3DVY2</accession>
<organism evidence="2 3">
    <name type="scientific">Fusicatenibacter faecihominis</name>
    <dbReference type="NCBI Taxonomy" id="2881276"/>
    <lineage>
        <taxon>Bacteria</taxon>
        <taxon>Bacillati</taxon>
        <taxon>Bacillota</taxon>
        <taxon>Clostridia</taxon>
        <taxon>Lachnospirales</taxon>
        <taxon>Lachnospiraceae</taxon>
        <taxon>Fusicatenibacter</taxon>
    </lineage>
</organism>
<gene>
    <name evidence="2" type="ORF">LKD71_17275</name>
</gene>
<evidence type="ECO:0000313" key="3">
    <source>
        <dbReference type="Proteomes" id="UP001197875"/>
    </source>
</evidence>
<feature type="transmembrane region" description="Helical" evidence="1">
    <location>
        <begin position="118"/>
        <end position="141"/>
    </location>
</feature>
<proteinExistence type="predicted"/>
<keyword evidence="1" id="KW-1133">Transmembrane helix</keyword>
<protein>
    <submittedName>
        <fullName evidence="2">Uncharacterized protein</fullName>
    </submittedName>
</protein>
<dbReference type="AlphaFoldDB" id="A0AAE3DVY2"/>
<name>A0AAE3DVY2_9FIRM</name>
<sequence>MNTIKDIFTEYPNSWIQCLPKYQQNVINELYSQLGDYNQVATSWLNASMPMNVPFGTEKGHSIFYEKVLDEIEAFFSGDERYKENRLAILKESGAAQNFIVGSISVALAPILGTSSAFLAPVIAIILVTIAKIGINAWLAARKEKHNSDSSNS</sequence>
<comment type="caution">
    <text evidence="2">The sequence shown here is derived from an EMBL/GenBank/DDBJ whole genome shotgun (WGS) entry which is preliminary data.</text>
</comment>
<evidence type="ECO:0000256" key="1">
    <source>
        <dbReference type="SAM" id="Phobius"/>
    </source>
</evidence>
<reference evidence="2 3" key="1">
    <citation type="submission" date="2021-10" db="EMBL/GenBank/DDBJ databases">
        <title>Anaerobic single-cell dispensing facilitates the cultivation of human gut bacteria.</title>
        <authorList>
            <person name="Afrizal A."/>
        </authorList>
    </citation>
    <scope>NUCLEOTIDE SEQUENCE [LARGE SCALE GENOMIC DNA]</scope>
    <source>
        <strain evidence="2 3">CLA-AA-H277</strain>
    </source>
</reference>
<keyword evidence="3" id="KW-1185">Reference proteome</keyword>
<dbReference type="RefSeq" id="WP_118411565.1">
    <property type="nucleotide sequence ID" value="NZ_JAJEPR010000064.1"/>
</dbReference>
<keyword evidence="1" id="KW-0812">Transmembrane</keyword>
<keyword evidence="1" id="KW-0472">Membrane</keyword>